<feature type="compositionally biased region" description="Basic and acidic residues" evidence="2">
    <location>
        <begin position="360"/>
        <end position="369"/>
    </location>
</feature>
<name>A0AAW1LST4_POPJA</name>
<evidence type="ECO:0008006" key="5">
    <source>
        <dbReference type="Google" id="ProtNLM"/>
    </source>
</evidence>
<protein>
    <recommendedName>
        <fullName evidence="5">Calponin-homology (CH) domain-containing protein</fullName>
    </recommendedName>
</protein>
<feature type="repeat" description="Filamin" evidence="1">
    <location>
        <begin position="272"/>
        <end position="302"/>
    </location>
</feature>
<feature type="region of interest" description="Disordered" evidence="2">
    <location>
        <begin position="933"/>
        <end position="958"/>
    </location>
</feature>
<dbReference type="EMBL" id="JASPKY010000107">
    <property type="protein sequence ID" value="KAK9736919.1"/>
    <property type="molecule type" value="Genomic_DNA"/>
</dbReference>
<dbReference type="Proteomes" id="UP001458880">
    <property type="component" value="Unassembled WGS sequence"/>
</dbReference>
<organism evidence="3 4">
    <name type="scientific">Popillia japonica</name>
    <name type="common">Japanese beetle</name>
    <dbReference type="NCBI Taxonomy" id="7064"/>
    <lineage>
        <taxon>Eukaryota</taxon>
        <taxon>Metazoa</taxon>
        <taxon>Ecdysozoa</taxon>
        <taxon>Arthropoda</taxon>
        <taxon>Hexapoda</taxon>
        <taxon>Insecta</taxon>
        <taxon>Pterygota</taxon>
        <taxon>Neoptera</taxon>
        <taxon>Endopterygota</taxon>
        <taxon>Coleoptera</taxon>
        <taxon>Polyphaga</taxon>
        <taxon>Scarabaeiformia</taxon>
        <taxon>Scarabaeidae</taxon>
        <taxon>Rutelinae</taxon>
        <taxon>Popillia</taxon>
    </lineage>
</organism>
<feature type="compositionally biased region" description="Basic and acidic residues" evidence="2">
    <location>
        <begin position="939"/>
        <end position="952"/>
    </location>
</feature>
<evidence type="ECO:0000256" key="1">
    <source>
        <dbReference type="PROSITE-ProRule" id="PRU00087"/>
    </source>
</evidence>
<evidence type="ECO:0000313" key="4">
    <source>
        <dbReference type="Proteomes" id="UP001458880"/>
    </source>
</evidence>
<accession>A0AAW1LST4</accession>
<dbReference type="SUPFAM" id="SSF47576">
    <property type="entry name" value="Calponin-homology domain, CH-domain"/>
    <property type="match status" value="1"/>
</dbReference>
<evidence type="ECO:0000256" key="2">
    <source>
        <dbReference type="SAM" id="MobiDB-lite"/>
    </source>
</evidence>
<keyword evidence="4" id="KW-1185">Reference proteome</keyword>
<feature type="region of interest" description="Disordered" evidence="2">
    <location>
        <begin position="523"/>
        <end position="542"/>
    </location>
</feature>
<dbReference type="InterPro" id="IPR013783">
    <property type="entry name" value="Ig-like_fold"/>
</dbReference>
<feature type="region of interest" description="Disordered" evidence="2">
    <location>
        <begin position="877"/>
        <end position="899"/>
    </location>
</feature>
<gene>
    <name evidence="3" type="ORF">QE152_g11155</name>
</gene>
<dbReference type="Gene3D" id="2.60.40.10">
    <property type="entry name" value="Immunoglobulins"/>
    <property type="match status" value="1"/>
</dbReference>
<dbReference type="PROSITE" id="PS50194">
    <property type="entry name" value="FILAMIN_REPEAT"/>
    <property type="match status" value="1"/>
</dbReference>
<comment type="caution">
    <text evidence="3">The sequence shown here is derived from an EMBL/GenBank/DDBJ whole genome shotgun (WGS) entry which is preliminary data.</text>
</comment>
<sequence>MAVVLDGFILREWILATASKSVLISPLCPSFSQQQRLLKWMSSRIPHMNSLPNKITQYWQNGALLCTLINTVVPGACPNPQKHWKKPPTHGQALAYKYLGVTPVLTEKELSQANLTSYSERKFIKYLLQVQDAINKVSIEEDTLKFTSKYVARGMGLVIGEQNRPSVFYVYPNTGTNKIDNVLVNIKGPYNTFGGHIISNSETQTNNVNTMIKIRKENLKEQQKLEYKSRAQRSFFRSVSFDIGPIMNLVTNRRNSGEIAVKVEMEKERAKITFLPKFSGIYELLLTSDGQHLQGSPYVIRIMKSNQEIEDILQGRIKTNRSVIERKIIGKCIDFVSESVSITEGHPFKFDSNNNPNAKDSVESNRSDDESVYQDSGIFDLSDQLSNRSKPRDLEEIDEDARLSEISDLNAMDESKHNSLEYKAENENYLEDNVNSVVELNSENKENVIVHNYMPDDIKFLTEDYKEFHLLRPESSEELTDEVKVLENDLLEDGSSNQTVEKVEEEVLDSENEFENLYNKIAKDEEPAPPPEDPHPVEDLKSQNDVDQNLSSTDFEILSNIPQFQKGKKITASIEKIVEIFEKDSANKTNKIEIQQQITYLKYDLNCASPVLPNIEQEAIIPDELPAGDSAHLLEKDEQLSTMEERPVSQKINSICLNDDETKIGDVKNIEGEVYDTNVKNIRNIFEKKDEVKIPNRRFATTWKRQNGLQETKNKLAKSMPNLSCANNTKNSMEDSFVEDEFLLKFKEKRNFWKNLVQQNSNGNLNASTPEISLNNTRLISKHYEMTSQSVSALNTLPKTNKSSLSNKLKRQKEELCKTVSLDLTPSFDVEFKTQDRTTKITRSESLYDRIRIFDKDFDFSKHTLVLKRTKERSDLKERSKHQILKPDSLTEVPNTTSTDQIEEDLRFAEIMKERFEISRRFFCSLENVDGKPNLSRRHSMDSKPHEKEHPLQKGGSLKNVMETFSLDNVYKDVILSQMRNSSFKGSPNHDALVETLSSVSSGETDGDKEKKDFVEEEEDLNLQFFNIRKRLRKRRSIKSIFDVNY</sequence>
<dbReference type="InterPro" id="IPR014756">
    <property type="entry name" value="Ig_E-set"/>
</dbReference>
<reference evidence="3 4" key="1">
    <citation type="journal article" date="2024" name="BMC Genomics">
        <title>De novo assembly and annotation of Popillia japonica's genome with initial clues to its potential as an invasive pest.</title>
        <authorList>
            <person name="Cucini C."/>
            <person name="Boschi S."/>
            <person name="Funari R."/>
            <person name="Cardaioli E."/>
            <person name="Iannotti N."/>
            <person name="Marturano G."/>
            <person name="Paoli F."/>
            <person name="Bruttini M."/>
            <person name="Carapelli A."/>
            <person name="Frati F."/>
            <person name="Nardi F."/>
        </authorList>
    </citation>
    <scope>NUCLEOTIDE SEQUENCE [LARGE SCALE GENOMIC DNA]</scope>
    <source>
        <strain evidence="3">DMR45628</strain>
    </source>
</reference>
<evidence type="ECO:0000313" key="3">
    <source>
        <dbReference type="EMBL" id="KAK9736919.1"/>
    </source>
</evidence>
<dbReference type="InterPro" id="IPR036872">
    <property type="entry name" value="CH_dom_sf"/>
</dbReference>
<proteinExistence type="predicted"/>
<feature type="region of interest" description="Disordered" evidence="2">
    <location>
        <begin position="346"/>
        <end position="373"/>
    </location>
</feature>
<dbReference type="AlphaFoldDB" id="A0AAW1LST4"/>
<dbReference type="InterPro" id="IPR017868">
    <property type="entry name" value="Filamin/ABP280_repeat-like"/>
</dbReference>
<dbReference type="SUPFAM" id="SSF81296">
    <property type="entry name" value="E set domains"/>
    <property type="match status" value="1"/>
</dbReference>
<dbReference type="Gene3D" id="1.10.418.10">
    <property type="entry name" value="Calponin-like domain"/>
    <property type="match status" value="1"/>
</dbReference>